<evidence type="ECO:0000256" key="6">
    <source>
        <dbReference type="ARBA" id="ARBA00022824"/>
    </source>
</evidence>
<dbReference type="AlphaFoldDB" id="A0A7G2CNL9"/>
<evidence type="ECO:0000256" key="3">
    <source>
        <dbReference type="ARBA" id="ARBA00020256"/>
    </source>
</evidence>
<accession>A0A7G2CNL9</accession>
<proteinExistence type="inferred from homology"/>
<keyword evidence="6" id="KW-0256">Endoplasmic reticulum</keyword>
<feature type="compositionally biased region" description="Low complexity" evidence="11">
    <location>
        <begin position="54"/>
        <end position="66"/>
    </location>
</feature>
<reference evidence="14 15" key="1">
    <citation type="submission" date="2020-08" db="EMBL/GenBank/DDBJ databases">
        <authorList>
            <person name="Newling K."/>
            <person name="Davey J."/>
            <person name="Forrester S."/>
        </authorList>
    </citation>
    <scope>NUCLEOTIDE SEQUENCE [LARGE SCALE GENOMIC DNA]</scope>
    <source>
        <strain evidence="15">Crithidia deanei Carvalho (ATCC PRA-265)</strain>
    </source>
</reference>
<evidence type="ECO:0000313" key="14">
    <source>
        <dbReference type="EMBL" id="CAD2221456.1"/>
    </source>
</evidence>
<evidence type="ECO:0000256" key="1">
    <source>
        <dbReference type="ARBA" id="ARBA00004389"/>
    </source>
</evidence>
<dbReference type="Proteomes" id="UP000515908">
    <property type="component" value="Chromosome 21"/>
</dbReference>
<gene>
    <name evidence="14" type="ORF">ADEAN_000898800</name>
</gene>
<feature type="region of interest" description="Disordered" evidence="11">
    <location>
        <begin position="1"/>
        <end position="27"/>
    </location>
</feature>
<evidence type="ECO:0000256" key="7">
    <source>
        <dbReference type="ARBA" id="ARBA00022989"/>
    </source>
</evidence>
<keyword evidence="15" id="KW-1185">Reference proteome</keyword>
<feature type="compositionally biased region" description="Acidic residues" evidence="11">
    <location>
        <begin position="1"/>
        <end position="16"/>
    </location>
</feature>
<keyword evidence="10 14" id="KW-0675">Receptor</keyword>
<dbReference type="Gene3D" id="3.40.50.300">
    <property type="entry name" value="P-loop containing nucleotide triphosphate hydrolases"/>
    <property type="match status" value="1"/>
</dbReference>
<sequence length="338" mass="36993">MDVERDEDVPVEEYDTEQVPSPTEETAVGGIDFMPEEVPVAVEEEVAQPPPVEAEPIPTEPEQIPSSEEEELAETPMREGQEKVLILFFSLVVGAFLLYKLMGRFTSGTTRRRRHTTLLVGLSGAGKTALFAQLVRPKEGPLVKTNTSMTLNSGTLKGDGSHTIVDFPGHRRLQGNLWEALAEAKKVVVVIDSITIHDDHQEGAGALAALLFSLLQSPEFIGVQQVVFACSKRDELTSYTAKAVQKLLEAAMTRTIESKQGDIGSVDRVVDGKGTVIQRKATGNRRSLNLECENGKFSFQSFGDSCRVPISFVEVSANPNPGEHKFNTQPLVEFITKE</sequence>
<name>A0A7G2CNL9_9TRYP</name>
<evidence type="ECO:0000256" key="10">
    <source>
        <dbReference type="ARBA" id="ARBA00023170"/>
    </source>
</evidence>
<dbReference type="InterPro" id="IPR027417">
    <property type="entry name" value="P-loop_NTPase"/>
</dbReference>
<feature type="region of interest" description="Disordered" evidence="11">
    <location>
        <begin position="45"/>
        <end position="77"/>
    </location>
</feature>
<dbReference type="InterPro" id="IPR019009">
    <property type="entry name" value="SRP_receptor_beta_su"/>
</dbReference>
<evidence type="ECO:0000256" key="5">
    <source>
        <dbReference type="ARBA" id="ARBA00022741"/>
    </source>
</evidence>
<evidence type="ECO:0000256" key="2">
    <source>
        <dbReference type="ARBA" id="ARBA00005619"/>
    </source>
</evidence>
<keyword evidence="9 12" id="KW-0472">Membrane</keyword>
<keyword evidence="8" id="KW-0342">GTP-binding</keyword>
<keyword evidence="7 12" id="KW-1133">Transmembrane helix</keyword>
<dbReference type="Pfam" id="PF09439">
    <property type="entry name" value="SRPRB"/>
    <property type="match status" value="1"/>
</dbReference>
<dbReference type="GO" id="GO:0005789">
    <property type="term" value="C:endoplasmic reticulum membrane"/>
    <property type="evidence" value="ECO:0007669"/>
    <property type="project" value="UniProtKB-SubCell"/>
</dbReference>
<evidence type="ECO:0000256" key="12">
    <source>
        <dbReference type="SAM" id="Phobius"/>
    </source>
</evidence>
<feature type="domain" description="AAA+ ATPase" evidence="13">
    <location>
        <begin position="113"/>
        <end position="262"/>
    </location>
</feature>
<evidence type="ECO:0000259" key="13">
    <source>
        <dbReference type="SMART" id="SM00382"/>
    </source>
</evidence>
<comment type="subcellular location">
    <subcellularLocation>
        <location evidence="1">Endoplasmic reticulum membrane</location>
        <topology evidence="1">Single-pass membrane protein</topology>
    </subcellularLocation>
</comment>
<comment type="similarity">
    <text evidence="2">Belongs to the SRP receptor beta subunit family.</text>
</comment>
<organism evidence="14 15">
    <name type="scientific">Angomonas deanei</name>
    <dbReference type="NCBI Taxonomy" id="59799"/>
    <lineage>
        <taxon>Eukaryota</taxon>
        <taxon>Discoba</taxon>
        <taxon>Euglenozoa</taxon>
        <taxon>Kinetoplastea</taxon>
        <taxon>Metakinetoplastina</taxon>
        <taxon>Trypanosomatida</taxon>
        <taxon>Trypanosomatidae</taxon>
        <taxon>Strigomonadinae</taxon>
        <taxon>Angomonas</taxon>
    </lineage>
</organism>
<evidence type="ECO:0000256" key="11">
    <source>
        <dbReference type="SAM" id="MobiDB-lite"/>
    </source>
</evidence>
<evidence type="ECO:0000256" key="8">
    <source>
        <dbReference type="ARBA" id="ARBA00023134"/>
    </source>
</evidence>
<dbReference type="SUPFAM" id="SSF52540">
    <property type="entry name" value="P-loop containing nucleoside triphosphate hydrolases"/>
    <property type="match status" value="1"/>
</dbReference>
<keyword evidence="5" id="KW-0547">Nucleotide-binding</keyword>
<dbReference type="OrthoDB" id="41266at2759"/>
<keyword evidence="4 12" id="KW-0812">Transmembrane</keyword>
<evidence type="ECO:0000256" key="9">
    <source>
        <dbReference type="ARBA" id="ARBA00023136"/>
    </source>
</evidence>
<protein>
    <recommendedName>
        <fullName evidence="3">Signal recognition particle receptor subunit beta</fullName>
    </recommendedName>
</protein>
<dbReference type="EMBL" id="LR877165">
    <property type="protein sequence ID" value="CAD2221456.1"/>
    <property type="molecule type" value="Genomic_DNA"/>
</dbReference>
<dbReference type="GO" id="GO:0005525">
    <property type="term" value="F:GTP binding"/>
    <property type="evidence" value="ECO:0007669"/>
    <property type="project" value="UniProtKB-KW"/>
</dbReference>
<dbReference type="SMART" id="SM00382">
    <property type="entry name" value="AAA"/>
    <property type="match status" value="1"/>
</dbReference>
<evidence type="ECO:0000313" key="15">
    <source>
        <dbReference type="Proteomes" id="UP000515908"/>
    </source>
</evidence>
<dbReference type="VEuPathDB" id="TriTrypDB:ADEAN_000898800"/>
<feature type="transmembrane region" description="Helical" evidence="12">
    <location>
        <begin position="84"/>
        <end position="102"/>
    </location>
</feature>
<evidence type="ECO:0000256" key="4">
    <source>
        <dbReference type="ARBA" id="ARBA00022692"/>
    </source>
</evidence>
<dbReference type="InterPro" id="IPR003593">
    <property type="entry name" value="AAA+_ATPase"/>
</dbReference>